<dbReference type="EMBL" id="BMIB01000002">
    <property type="protein sequence ID" value="GGH63333.1"/>
    <property type="molecule type" value="Genomic_DNA"/>
</dbReference>
<reference evidence="10" key="2">
    <citation type="submission" date="2020-09" db="EMBL/GenBank/DDBJ databases">
        <authorList>
            <person name="Sun Q."/>
            <person name="Zhou Y."/>
        </authorList>
    </citation>
    <scope>NUCLEOTIDE SEQUENCE</scope>
    <source>
        <strain evidence="10">CGMCC 1.15290</strain>
    </source>
</reference>
<comment type="subcellular location">
    <subcellularLocation>
        <location evidence="1">Cell membrane</location>
        <topology evidence="1">Multi-pass membrane protein</topology>
    </subcellularLocation>
</comment>
<keyword evidence="5 9" id="KW-1133">Transmembrane helix</keyword>
<keyword evidence="11" id="KW-1185">Reference proteome</keyword>
<evidence type="ECO:0008006" key="12">
    <source>
        <dbReference type="Google" id="ProtNLM"/>
    </source>
</evidence>
<dbReference type="Proteomes" id="UP000627292">
    <property type="component" value="Unassembled WGS sequence"/>
</dbReference>
<dbReference type="InterPro" id="IPR044669">
    <property type="entry name" value="YneE/VCCN1/2-like"/>
</dbReference>
<reference evidence="10" key="1">
    <citation type="journal article" date="2014" name="Int. J. Syst. Evol. Microbiol.">
        <title>Complete genome sequence of Corynebacterium casei LMG S-19264T (=DSM 44701T), isolated from a smear-ripened cheese.</title>
        <authorList>
            <consortium name="US DOE Joint Genome Institute (JGI-PGF)"/>
            <person name="Walter F."/>
            <person name="Albersmeier A."/>
            <person name="Kalinowski J."/>
            <person name="Ruckert C."/>
        </authorList>
    </citation>
    <scope>NUCLEOTIDE SEQUENCE</scope>
    <source>
        <strain evidence="10">CGMCC 1.15290</strain>
    </source>
</reference>
<evidence type="ECO:0000313" key="10">
    <source>
        <dbReference type="EMBL" id="GGH63333.1"/>
    </source>
</evidence>
<organism evidence="10 11">
    <name type="scientific">Filimonas zeae</name>
    <dbReference type="NCBI Taxonomy" id="1737353"/>
    <lineage>
        <taxon>Bacteria</taxon>
        <taxon>Pseudomonadati</taxon>
        <taxon>Bacteroidota</taxon>
        <taxon>Chitinophagia</taxon>
        <taxon>Chitinophagales</taxon>
        <taxon>Chitinophagaceae</taxon>
        <taxon>Filimonas</taxon>
    </lineage>
</organism>
<dbReference type="AlphaFoldDB" id="A0A917MTG5"/>
<evidence type="ECO:0000256" key="2">
    <source>
        <dbReference type="ARBA" id="ARBA00022448"/>
    </source>
</evidence>
<proteinExistence type="inferred from homology"/>
<protein>
    <recommendedName>
        <fullName evidence="12">Multidrug transporter</fullName>
    </recommendedName>
</protein>
<feature type="transmembrane region" description="Helical" evidence="9">
    <location>
        <begin position="44"/>
        <end position="62"/>
    </location>
</feature>
<keyword evidence="6" id="KW-0406">Ion transport</keyword>
<keyword evidence="3" id="KW-1003">Cell membrane</keyword>
<comment type="caution">
    <text evidence="10">The sequence shown here is derived from an EMBL/GenBank/DDBJ whole genome shotgun (WGS) entry which is preliminary data.</text>
</comment>
<evidence type="ECO:0000256" key="7">
    <source>
        <dbReference type="ARBA" id="ARBA00023136"/>
    </source>
</evidence>
<dbReference type="RefSeq" id="WP_188951324.1">
    <property type="nucleotide sequence ID" value="NZ_BMIB01000002.1"/>
</dbReference>
<evidence type="ECO:0000256" key="6">
    <source>
        <dbReference type="ARBA" id="ARBA00023065"/>
    </source>
</evidence>
<name>A0A917MTG5_9BACT</name>
<comment type="similarity">
    <text evidence="8">Belongs to the anion channel-forming bestrophin (TC 1.A.46) family.</text>
</comment>
<keyword evidence="4 9" id="KW-0812">Transmembrane</keyword>
<feature type="transmembrane region" description="Helical" evidence="9">
    <location>
        <begin position="20"/>
        <end position="38"/>
    </location>
</feature>
<evidence type="ECO:0000256" key="9">
    <source>
        <dbReference type="SAM" id="Phobius"/>
    </source>
</evidence>
<sequence length="341" mass="39385">MLIKKTLSLSTVYDFTGHHLPWLTAWMLLVACVCYFTHCSWLALPWLPLSLVGTAVAFYVGFKNNQSYDRLWEARKIWSDIAADSRVFAVMVKNYRSEEMAGNDAAAIRRQLVYRHIAYLYQLREQLLVPAQWEHACLQSRWRMAYHNRQRRARINQLFKAELEQVQQQTYLSATEQQELQGAFNKAAQLLNMQSRTVQALYRDKVVNMIQQIDIQHTLNNFYAEQSKVERIKQTPFPRKYASFSFLFVCIFIFLLPFGIVGEFSRLGAAGVWLSVPVGVVVGWVYVVMEMIGDYSENPFEGLYNDTPMLSICRAIEIDMLQIIGDTVIPEAIQSKGPVLL</sequence>
<dbReference type="Pfam" id="PF25539">
    <property type="entry name" value="Bestrophin_2"/>
    <property type="match status" value="1"/>
</dbReference>
<evidence type="ECO:0000256" key="8">
    <source>
        <dbReference type="ARBA" id="ARBA00034708"/>
    </source>
</evidence>
<evidence type="ECO:0000313" key="11">
    <source>
        <dbReference type="Proteomes" id="UP000627292"/>
    </source>
</evidence>
<evidence type="ECO:0000256" key="3">
    <source>
        <dbReference type="ARBA" id="ARBA00022475"/>
    </source>
</evidence>
<accession>A0A917MTG5</accession>
<evidence type="ECO:0000256" key="5">
    <source>
        <dbReference type="ARBA" id="ARBA00022989"/>
    </source>
</evidence>
<keyword evidence="2" id="KW-0813">Transport</keyword>
<dbReference type="PROSITE" id="PS51257">
    <property type="entry name" value="PROKAR_LIPOPROTEIN"/>
    <property type="match status" value="1"/>
</dbReference>
<feature type="transmembrane region" description="Helical" evidence="9">
    <location>
        <begin position="241"/>
        <end position="261"/>
    </location>
</feature>
<feature type="transmembrane region" description="Helical" evidence="9">
    <location>
        <begin position="267"/>
        <end position="289"/>
    </location>
</feature>
<gene>
    <name evidence="10" type="ORF">GCM10011379_14100</name>
</gene>
<dbReference type="GO" id="GO:0005254">
    <property type="term" value="F:chloride channel activity"/>
    <property type="evidence" value="ECO:0007669"/>
    <property type="project" value="InterPro"/>
</dbReference>
<dbReference type="PANTHER" id="PTHR33281:SF19">
    <property type="entry name" value="VOLTAGE-DEPENDENT ANION CHANNEL-FORMING PROTEIN YNEE"/>
    <property type="match status" value="1"/>
</dbReference>
<evidence type="ECO:0000256" key="1">
    <source>
        <dbReference type="ARBA" id="ARBA00004651"/>
    </source>
</evidence>
<evidence type="ECO:0000256" key="4">
    <source>
        <dbReference type="ARBA" id="ARBA00022692"/>
    </source>
</evidence>
<dbReference type="PANTHER" id="PTHR33281">
    <property type="entry name" value="UPF0187 PROTEIN YNEE"/>
    <property type="match status" value="1"/>
</dbReference>
<dbReference type="GO" id="GO:0005886">
    <property type="term" value="C:plasma membrane"/>
    <property type="evidence" value="ECO:0007669"/>
    <property type="project" value="UniProtKB-SubCell"/>
</dbReference>
<keyword evidence="7 9" id="KW-0472">Membrane</keyword>